<sequence>MASKTRRWMTSAIEAAKAAEDVRMPWAKGAPRAARIARRDAREEEAPRLKRRTA</sequence>
<gene>
    <name evidence="2" type="ORF">RM543_03605</name>
</gene>
<dbReference type="RefSeq" id="WP_311689528.1">
    <property type="nucleotide sequence ID" value="NZ_JAVRHL010000001.1"/>
</dbReference>
<evidence type="ECO:0000256" key="1">
    <source>
        <dbReference type="SAM" id="MobiDB-lite"/>
    </source>
</evidence>
<comment type="caution">
    <text evidence="2">The sequence shown here is derived from an EMBL/GenBank/DDBJ whole genome shotgun (WGS) entry which is preliminary data.</text>
</comment>
<proteinExistence type="predicted"/>
<organism evidence="2 3">
    <name type="scientific">Tropicimonas omnivorans</name>
    <dbReference type="NCBI Taxonomy" id="3075590"/>
    <lineage>
        <taxon>Bacteria</taxon>
        <taxon>Pseudomonadati</taxon>
        <taxon>Pseudomonadota</taxon>
        <taxon>Alphaproteobacteria</taxon>
        <taxon>Rhodobacterales</taxon>
        <taxon>Roseobacteraceae</taxon>
        <taxon>Tropicimonas</taxon>
    </lineage>
</organism>
<accession>A0ABU3DDG2</accession>
<reference evidence="2 3" key="1">
    <citation type="submission" date="2023-09" db="EMBL/GenBank/DDBJ databases">
        <authorList>
            <person name="Rey-Velasco X."/>
        </authorList>
    </citation>
    <scope>NUCLEOTIDE SEQUENCE [LARGE SCALE GENOMIC DNA]</scope>
    <source>
        <strain evidence="2 3">F158</strain>
    </source>
</reference>
<evidence type="ECO:0000313" key="2">
    <source>
        <dbReference type="EMBL" id="MDT0681760.1"/>
    </source>
</evidence>
<evidence type="ECO:0000313" key="3">
    <source>
        <dbReference type="Proteomes" id="UP001265259"/>
    </source>
</evidence>
<protein>
    <submittedName>
        <fullName evidence="2">Uncharacterized protein</fullName>
    </submittedName>
</protein>
<feature type="compositionally biased region" description="Basic and acidic residues" evidence="1">
    <location>
        <begin position="37"/>
        <end position="48"/>
    </location>
</feature>
<name>A0ABU3DDG2_9RHOB</name>
<dbReference type="Proteomes" id="UP001265259">
    <property type="component" value="Unassembled WGS sequence"/>
</dbReference>
<feature type="region of interest" description="Disordered" evidence="1">
    <location>
        <begin position="29"/>
        <end position="54"/>
    </location>
</feature>
<dbReference type="EMBL" id="JAVRHL010000001">
    <property type="protein sequence ID" value="MDT0681760.1"/>
    <property type="molecule type" value="Genomic_DNA"/>
</dbReference>
<keyword evidence="3" id="KW-1185">Reference proteome</keyword>